<dbReference type="Proteomes" id="UP000009138">
    <property type="component" value="Unassembled WGS sequence"/>
</dbReference>
<keyword evidence="2" id="KW-1185">Reference proteome</keyword>
<dbReference type="RefSeq" id="XP_067516297.1">
    <property type="nucleotide sequence ID" value="XM_067660196.1"/>
</dbReference>
<evidence type="ECO:0000313" key="1">
    <source>
        <dbReference type="EMBL" id="EIE80901.1"/>
    </source>
</evidence>
<dbReference type="AlphaFoldDB" id="I1BXH1"/>
<accession>I1BXH1</accession>
<dbReference type="InParanoid" id="I1BXH1"/>
<reference evidence="1 2" key="1">
    <citation type="journal article" date="2009" name="PLoS Genet.">
        <title>Genomic analysis of the basal lineage fungus Rhizopus oryzae reveals a whole-genome duplication.</title>
        <authorList>
            <person name="Ma L.-J."/>
            <person name="Ibrahim A.S."/>
            <person name="Skory C."/>
            <person name="Grabherr M.G."/>
            <person name="Burger G."/>
            <person name="Butler M."/>
            <person name="Elias M."/>
            <person name="Idnurm A."/>
            <person name="Lang B.F."/>
            <person name="Sone T."/>
            <person name="Abe A."/>
            <person name="Calvo S.E."/>
            <person name="Corrochano L.M."/>
            <person name="Engels R."/>
            <person name="Fu J."/>
            <person name="Hansberg W."/>
            <person name="Kim J.-M."/>
            <person name="Kodira C.D."/>
            <person name="Koehrsen M.J."/>
            <person name="Liu B."/>
            <person name="Miranda-Saavedra D."/>
            <person name="O'Leary S."/>
            <person name="Ortiz-Castellanos L."/>
            <person name="Poulter R."/>
            <person name="Rodriguez-Romero J."/>
            <person name="Ruiz-Herrera J."/>
            <person name="Shen Y.-Q."/>
            <person name="Zeng Q."/>
            <person name="Galagan J."/>
            <person name="Birren B.W."/>
            <person name="Cuomo C.A."/>
            <person name="Wickes B.L."/>
        </authorList>
    </citation>
    <scope>NUCLEOTIDE SEQUENCE [LARGE SCALE GENOMIC DNA]</scope>
    <source>
        <strain evidence="2">RA 99-880 / ATCC MYA-4621 / FGSC 9543 / NRRL 43880</strain>
    </source>
</reference>
<gene>
    <name evidence="1" type="ORF">RO3G_05606</name>
</gene>
<dbReference type="OMA" id="DDICNEM"/>
<sequence>MTKVLKDMIYSLYQKSPDSLRELALVGFLLFDTSFTIVLCDSPAGYVCRINRKRTIDLPEEADDICNALLPILTAVYKSRVMMEGTNKLVKQKPVDIDVDLEQCKTILPSFTGEGCKRKRRSSDSIEQ</sequence>
<dbReference type="VEuPathDB" id="FungiDB:RO3G_05606"/>
<name>I1BXH1_RHIO9</name>
<proteinExistence type="predicted"/>
<organism evidence="1 2">
    <name type="scientific">Rhizopus delemar (strain RA 99-880 / ATCC MYA-4621 / FGSC 9543 / NRRL 43880)</name>
    <name type="common">Mucormycosis agent</name>
    <name type="synonym">Rhizopus arrhizus var. delemar</name>
    <dbReference type="NCBI Taxonomy" id="246409"/>
    <lineage>
        <taxon>Eukaryota</taxon>
        <taxon>Fungi</taxon>
        <taxon>Fungi incertae sedis</taxon>
        <taxon>Mucoromycota</taxon>
        <taxon>Mucoromycotina</taxon>
        <taxon>Mucoromycetes</taxon>
        <taxon>Mucorales</taxon>
        <taxon>Mucorineae</taxon>
        <taxon>Rhizopodaceae</taxon>
        <taxon>Rhizopus</taxon>
    </lineage>
</organism>
<dbReference type="EMBL" id="CH476735">
    <property type="protein sequence ID" value="EIE80901.1"/>
    <property type="molecule type" value="Genomic_DNA"/>
</dbReference>
<dbReference type="OrthoDB" id="2279666at2759"/>
<evidence type="ECO:0000313" key="2">
    <source>
        <dbReference type="Proteomes" id="UP000009138"/>
    </source>
</evidence>
<dbReference type="GeneID" id="93612577"/>
<protein>
    <submittedName>
        <fullName evidence="1">Uncharacterized protein</fullName>
    </submittedName>
</protein>